<evidence type="ECO:0000256" key="1">
    <source>
        <dbReference type="ARBA" id="ARBA00006328"/>
    </source>
</evidence>
<accession>J4GMS8</accession>
<dbReference type="HOGENOM" id="CLU_007383_8_4_1"/>
<dbReference type="RefSeq" id="XP_012179568.1">
    <property type="nucleotide sequence ID" value="XM_012324178.1"/>
</dbReference>
<protein>
    <recommendedName>
        <fullName evidence="3">NmrA-like domain-containing protein</fullName>
    </recommendedName>
</protein>
<dbReference type="InterPro" id="IPR036291">
    <property type="entry name" value="NAD(P)-bd_dom_sf"/>
</dbReference>
<sequence>MGKTILITGATGKQGRALVNALASRAGQSSADEASEQGAFRILALTRNASSSAAQHLAQKEHVEVVQGDLDDRESVRKVFEDAKSTGGIWGVYCALAFPGLGANADGEERQGKLMADLALEYGVSVYIYSSAERAGPAHDDEEVRSGRAKMLIERHVKSLGEKGLSWTIMRPGFFLDNYEGFIGSITVAVMKCGLKPDSKVALIDSEDIGRVAAAIFRSPDKYQHKELVVIGEVASMSEQNEAYKRATGRPLPSIPNIFARILVAINKSTKDLVDHFDALHHARVTGQHDQFESQVQLTREALPEIKSVYDWALVQKNGQGRDSGDQGWNKVSIWQLITGRL</sequence>
<dbReference type="InterPro" id="IPR008030">
    <property type="entry name" value="NmrA-like"/>
</dbReference>
<keyword evidence="5" id="KW-1185">Reference proteome</keyword>
<dbReference type="EMBL" id="HE796976">
    <property type="protein sequence ID" value="CCM00285.1"/>
    <property type="molecule type" value="Genomic_DNA"/>
</dbReference>
<dbReference type="Gene3D" id="3.90.25.10">
    <property type="entry name" value="UDP-galactose 4-epimerase, domain 1"/>
    <property type="match status" value="1"/>
</dbReference>
<gene>
    <name evidence="4" type="ORF">FIBRA_02315</name>
</gene>
<dbReference type="STRING" id="599839.J4GMS8"/>
<dbReference type="PANTHER" id="PTHR42748">
    <property type="entry name" value="NITROGEN METABOLITE REPRESSION PROTEIN NMRA FAMILY MEMBER"/>
    <property type="match status" value="1"/>
</dbReference>
<evidence type="ECO:0000313" key="4">
    <source>
        <dbReference type="EMBL" id="CCM00285.1"/>
    </source>
</evidence>
<name>J4GMS8_9APHY</name>
<dbReference type="OrthoDB" id="9997102at2759"/>
<dbReference type="Pfam" id="PF05368">
    <property type="entry name" value="NmrA"/>
    <property type="match status" value="1"/>
</dbReference>
<evidence type="ECO:0000259" key="3">
    <source>
        <dbReference type="Pfam" id="PF05368"/>
    </source>
</evidence>
<dbReference type="InParanoid" id="J4GMS8"/>
<feature type="domain" description="NmrA-like" evidence="3">
    <location>
        <begin position="2"/>
        <end position="254"/>
    </location>
</feature>
<comment type="similarity">
    <text evidence="1">Belongs to the NmrA-type oxidoreductase family.</text>
</comment>
<keyword evidence="2" id="KW-0521">NADP</keyword>
<proteinExistence type="inferred from homology"/>
<evidence type="ECO:0000256" key="2">
    <source>
        <dbReference type="ARBA" id="ARBA00022857"/>
    </source>
</evidence>
<dbReference type="InterPro" id="IPR051164">
    <property type="entry name" value="NmrA-like_oxidored"/>
</dbReference>
<dbReference type="Gene3D" id="3.40.50.720">
    <property type="entry name" value="NAD(P)-binding Rossmann-like Domain"/>
    <property type="match status" value="1"/>
</dbReference>
<dbReference type="PANTHER" id="PTHR42748:SF7">
    <property type="entry name" value="NMRA LIKE REDOX SENSOR 1-RELATED"/>
    <property type="match status" value="1"/>
</dbReference>
<reference evidence="4 5" key="1">
    <citation type="journal article" date="2012" name="Appl. Environ. Microbiol.">
        <title>Short-read sequencing for genomic analysis of the brown rot fungus Fibroporia radiculosa.</title>
        <authorList>
            <person name="Tang J.D."/>
            <person name="Perkins A.D."/>
            <person name="Sonstegard T.S."/>
            <person name="Schroeder S.G."/>
            <person name="Burgess S.C."/>
            <person name="Diehl S.V."/>
        </authorList>
    </citation>
    <scope>NUCLEOTIDE SEQUENCE [LARGE SCALE GENOMIC DNA]</scope>
    <source>
        <strain evidence="4 5">TFFH 294</strain>
    </source>
</reference>
<organism evidence="4 5">
    <name type="scientific">Fibroporia radiculosa</name>
    <dbReference type="NCBI Taxonomy" id="599839"/>
    <lineage>
        <taxon>Eukaryota</taxon>
        <taxon>Fungi</taxon>
        <taxon>Dikarya</taxon>
        <taxon>Basidiomycota</taxon>
        <taxon>Agaricomycotina</taxon>
        <taxon>Agaricomycetes</taxon>
        <taxon>Polyporales</taxon>
        <taxon>Fibroporiaceae</taxon>
        <taxon>Fibroporia</taxon>
    </lineage>
</organism>
<dbReference type="GeneID" id="24095196"/>
<dbReference type="Proteomes" id="UP000006352">
    <property type="component" value="Unassembled WGS sequence"/>
</dbReference>
<dbReference type="SUPFAM" id="SSF51735">
    <property type="entry name" value="NAD(P)-binding Rossmann-fold domains"/>
    <property type="match status" value="1"/>
</dbReference>
<dbReference type="GO" id="GO:0005634">
    <property type="term" value="C:nucleus"/>
    <property type="evidence" value="ECO:0007669"/>
    <property type="project" value="TreeGrafter"/>
</dbReference>
<evidence type="ECO:0000313" key="5">
    <source>
        <dbReference type="Proteomes" id="UP000006352"/>
    </source>
</evidence>
<dbReference type="AlphaFoldDB" id="J4GMS8"/>